<protein>
    <submittedName>
        <fullName evidence="1">Uncharacterized protein</fullName>
    </submittedName>
</protein>
<accession>A0A2P2JUZ2</accession>
<reference evidence="1" key="1">
    <citation type="submission" date="2018-02" db="EMBL/GenBank/DDBJ databases">
        <title>Rhizophora mucronata_Transcriptome.</title>
        <authorList>
            <person name="Meera S.P."/>
            <person name="Sreeshan A."/>
            <person name="Augustine A."/>
        </authorList>
    </citation>
    <scope>NUCLEOTIDE SEQUENCE</scope>
    <source>
        <tissue evidence="1">Leaf</tissue>
    </source>
</reference>
<sequence length="24" mass="2850">MQRNALSSIQLFRRVIQGKVPFNF</sequence>
<proteinExistence type="predicted"/>
<dbReference type="AlphaFoldDB" id="A0A2P2JUZ2"/>
<name>A0A2P2JUZ2_RHIMU</name>
<dbReference type="EMBL" id="GGEC01016792">
    <property type="protein sequence ID" value="MBW97275.1"/>
    <property type="molecule type" value="Transcribed_RNA"/>
</dbReference>
<evidence type="ECO:0000313" key="1">
    <source>
        <dbReference type="EMBL" id="MBW97275.1"/>
    </source>
</evidence>
<organism evidence="1">
    <name type="scientific">Rhizophora mucronata</name>
    <name type="common">Asiatic mangrove</name>
    <dbReference type="NCBI Taxonomy" id="61149"/>
    <lineage>
        <taxon>Eukaryota</taxon>
        <taxon>Viridiplantae</taxon>
        <taxon>Streptophyta</taxon>
        <taxon>Embryophyta</taxon>
        <taxon>Tracheophyta</taxon>
        <taxon>Spermatophyta</taxon>
        <taxon>Magnoliopsida</taxon>
        <taxon>eudicotyledons</taxon>
        <taxon>Gunneridae</taxon>
        <taxon>Pentapetalae</taxon>
        <taxon>rosids</taxon>
        <taxon>fabids</taxon>
        <taxon>Malpighiales</taxon>
        <taxon>Rhizophoraceae</taxon>
        <taxon>Rhizophora</taxon>
    </lineage>
</organism>